<evidence type="ECO:0000256" key="3">
    <source>
        <dbReference type="ARBA" id="ARBA00023237"/>
    </source>
</evidence>
<evidence type="ECO:0000256" key="1">
    <source>
        <dbReference type="ARBA" id="ARBA00004442"/>
    </source>
</evidence>
<keyword evidence="5" id="KW-0732">Signal</keyword>
<keyword evidence="7" id="KW-1185">Reference proteome</keyword>
<evidence type="ECO:0000313" key="7">
    <source>
        <dbReference type="Proteomes" id="UP001595886"/>
    </source>
</evidence>
<comment type="caution">
    <text evidence="6">The sequence shown here is derived from an EMBL/GenBank/DDBJ whole genome shotgun (WGS) entry which is preliminary data.</text>
</comment>
<keyword evidence="3" id="KW-0998">Cell outer membrane</keyword>
<evidence type="ECO:0000313" key="6">
    <source>
        <dbReference type="EMBL" id="MFC4821649.1"/>
    </source>
</evidence>
<proteinExistence type="predicted"/>
<dbReference type="InterPro" id="IPR036942">
    <property type="entry name" value="Beta-barrel_TonB_sf"/>
</dbReference>
<feature type="signal peptide" evidence="5">
    <location>
        <begin position="1"/>
        <end position="36"/>
    </location>
</feature>
<feature type="chain" id="PRO_5046163700" evidence="5">
    <location>
        <begin position="37"/>
        <end position="861"/>
    </location>
</feature>
<dbReference type="SUPFAM" id="SSF56935">
    <property type="entry name" value="Porins"/>
    <property type="match status" value="3"/>
</dbReference>
<protein>
    <submittedName>
        <fullName evidence="6">MtrB/PioB family outer membrane beta-barrel protein</fullName>
    </submittedName>
</protein>
<dbReference type="EMBL" id="JBHSHD010000010">
    <property type="protein sequence ID" value="MFC4821649.1"/>
    <property type="molecule type" value="Genomic_DNA"/>
</dbReference>
<dbReference type="InterPro" id="IPR020016">
    <property type="entry name" value="Decahaem-assoc_OM_MtrB/PioB"/>
</dbReference>
<sequence length="861" mass="95546">MNVFSASSRPLFPRRRTLAAACAAMTALCCASFAHADSGIGIDTWRGNKLDPSAGSKSETPDENGTTWLRPGQKRSPTGNLYPGPYTPPKPEEYGDWRGYGTLQIGAVMVPTGDERNALWNRYADWDEGPILGLLDYTLERPSDGTYANIRASRISDDDEYYQATFGRAGSYKIQAFLRDMPNVLSSNAKSIWNGTGSNRLTLPSSLVPGGSTPQQIAAASAAAPERMLRVTREKQGLGYSMYLTPEWTAYANATNEQRKGARPYGGSFFFPGLGGSMETVKPIDDSTINVNGGVRYAGKLWRMDFSYSGSFYRDANTRYTFESPFVMASPVPGALSAPVYQGQMSTEPDNDYHNLQATLTRKLPWNGEVSFSAAGGRMEQDDTLIAPIDCRGVFGIGFGNLQLGPQNPLLGDCSQWNTPAALSRRSANMRIDTTMADARIVLNPTAQWTVRGNVKYDRQDYRTGGYTLYNPLTGQYGYIAENGSQPSIIPGEGFPVGPVTSVGNMRIHNIPLDIQTVDANLGADWKFDDKNTLGFTFGYSRYEPTNRERQEINDSSVKLTWVNRSLDALTLRVNYTYLKQSGDRYDYDPYEEFVSAGLPGYVVPEGGTPVITTSTMRKYDMSSYDQNKLDVMVTWAIRDDMTLSASARMDRKSYDAQIGRQDYDTGSATLQWEWQPAATTNVSAFFGYDRSRLRMSNVNDALENGAGVDPRLGGPTYPYDAQWWLRDKQRDYYAGAQFDHRIGRVRLDAGWNYIYSRGTDDYRYAGPDALAYPDTVPAGPGSGGFSPTVYRVNSFNVGVTIPIVERVSLRIFDYYERGRFADWHYLGFDQSRFIGGMLYTDGGPQSYSNNMVGLLVNVKL</sequence>
<evidence type="ECO:0000256" key="4">
    <source>
        <dbReference type="SAM" id="MobiDB-lite"/>
    </source>
</evidence>
<gene>
    <name evidence="6" type="ORF">ACFO6Q_15045</name>
</gene>
<organism evidence="6 7">
    <name type="scientific">Dokdonella ginsengisoli</name>
    <dbReference type="NCBI Taxonomy" id="363846"/>
    <lineage>
        <taxon>Bacteria</taxon>
        <taxon>Pseudomonadati</taxon>
        <taxon>Pseudomonadota</taxon>
        <taxon>Gammaproteobacteria</taxon>
        <taxon>Lysobacterales</taxon>
        <taxon>Rhodanobacteraceae</taxon>
        <taxon>Dokdonella</taxon>
    </lineage>
</organism>
<dbReference type="Proteomes" id="UP001595886">
    <property type="component" value="Unassembled WGS sequence"/>
</dbReference>
<accession>A0ABV9QZ29</accession>
<dbReference type="Pfam" id="PF11854">
    <property type="entry name" value="MtrB_PioB"/>
    <property type="match status" value="1"/>
</dbReference>
<reference evidence="7" key="1">
    <citation type="journal article" date="2019" name="Int. J. Syst. Evol. Microbiol.">
        <title>The Global Catalogue of Microorganisms (GCM) 10K type strain sequencing project: providing services to taxonomists for standard genome sequencing and annotation.</title>
        <authorList>
            <consortium name="The Broad Institute Genomics Platform"/>
            <consortium name="The Broad Institute Genome Sequencing Center for Infectious Disease"/>
            <person name="Wu L."/>
            <person name="Ma J."/>
        </authorList>
    </citation>
    <scope>NUCLEOTIDE SEQUENCE [LARGE SCALE GENOMIC DNA]</scope>
    <source>
        <strain evidence="7">CCUG 30340</strain>
    </source>
</reference>
<feature type="region of interest" description="Disordered" evidence="4">
    <location>
        <begin position="51"/>
        <end position="88"/>
    </location>
</feature>
<feature type="compositionally biased region" description="Polar residues" evidence="4">
    <location>
        <begin position="55"/>
        <end position="67"/>
    </location>
</feature>
<evidence type="ECO:0000256" key="2">
    <source>
        <dbReference type="ARBA" id="ARBA00023136"/>
    </source>
</evidence>
<comment type="subcellular location">
    <subcellularLocation>
        <location evidence="1">Cell outer membrane</location>
    </subcellularLocation>
</comment>
<dbReference type="RefSeq" id="WP_380021924.1">
    <property type="nucleotide sequence ID" value="NZ_JBHSHD010000010.1"/>
</dbReference>
<evidence type="ECO:0000256" key="5">
    <source>
        <dbReference type="SAM" id="SignalP"/>
    </source>
</evidence>
<name>A0ABV9QZ29_9GAMM</name>
<keyword evidence="2" id="KW-0472">Membrane</keyword>
<dbReference type="Gene3D" id="2.40.170.20">
    <property type="entry name" value="TonB-dependent receptor, beta-barrel domain"/>
    <property type="match status" value="1"/>
</dbReference>